<organism evidence="2">
    <name type="scientific">Rhizophora mucronata</name>
    <name type="common">Asiatic mangrove</name>
    <dbReference type="NCBI Taxonomy" id="61149"/>
    <lineage>
        <taxon>Eukaryota</taxon>
        <taxon>Viridiplantae</taxon>
        <taxon>Streptophyta</taxon>
        <taxon>Embryophyta</taxon>
        <taxon>Tracheophyta</taxon>
        <taxon>Spermatophyta</taxon>
        <taxon>Magnoliopsida</taxon>
        <taxon>eudicotyledons</taxon>
        <taxon>Gunneridae</taxon>
        <taxon>Pentapetalae</taxon>
        <taxon>rosids</taxon>
        <taxon>fabids</taxon>
        <taxon>Malpighiales</taxon>
        <taxon>Rhizophoraceae</taxon>
        <taxon>Rhizophora</taxon>
    </lineage>
</organism>
<evidence type="ECO:0000256" key="1">
    <source>
        <dbReference type="SAM" id="SignalP"/>
    </source>
</evidence>
<feature type="signal peptide" evidence="1">
    <location>
        <begin position="1"/>
        <end position="23"/>
    </location>
</feature>
<name>A0A2P2IY79_RHIMU</name>
<reference evidence="2" key="1">
    <citation type="submission" date="2018-02" db="EMBL/GenBank/DDBJ databases">
        <title>Rhizophora mucronata_Transcriptome.</title>
        <authorList>
            <person name="Meera S.P."/>
            <person name="Sreeshan A."/>
            <person name="Augustine A."/>
        </authorList>
    </citation>
    <scope>NUCLEOTIDE SEQUENCE</scope>
    <source>
        <tissue evidence="2">Leaf</tissue>
    </source>
</reference>
<protein>
    <submittedName>
        <fullName evidence="2">Uncharacterized protein</fullName>
    </submittedName>
</protein>
<keyword evidence="1" id="KW-0732">Signal</keyword>
<accession>A0A2P2IY79</accession>
<sequence>MSLGVYITLGLIIFVFGSSKVSSVVGNDTSDLTCQLLLFYVGYGFHTCIKLSCLPKQHTHFY</sequence>
<dbReference type="EMBL" id="GGEC01005710">
    <property type="protein sequence ID" value="MBW86193.1"/>
    <property type="molecule type" value="Transcribed_RNA"/>
</dbReference>
<dbReference type="AlphaFoldDB" id="A0A2P2IY79"/>
<feature type="chain" id="PRO_5015199776" evidence="1">
    <location>
        <begin position="24"/>
        <end position="62"/>
    </location>
</feature>
<evidence type="ECO:0000313" key="2">
    <source>
        <dbReference type="EMBL" id="MBW86193.1"/>
    </source>
</evidence>
<proteinExistence type="predicted"/>